<feature type="compositionally biased region" description="Polar residues" evidence="1">
    <location>
        <begin position="373"/>
        <end position="382"/>
    </location>
</feature>
<dbReference type="InterPro" id="IPR039703">
    <property type="entry name" value="Nta1"/>
</dbReference>
<feature type="region of interest" description="Disordered" evidence="1">
    <location>
        <begin position="535"/>
        <end position="587"/>
    </location>
</feature>
<organism evidence="3 4">
    <name type="scientific">Fusarium floridanum</name>
    <dbReference type="NCBI Taxonomy" id="1325733"/>
    <lineage>
        <taxon>Eukaryota</taxon>
        <taxon>Fungi</taxon>
        <taxon>Dikarya</taxon>
        <taxon>Ascomycota</taxon>
        <taxon>Pezizomycotina</taxon>
        <taxon>Sordariomycetes</taxon>
        <taxon>Hypocreomycetidae</taxon>
        <taxon>Hypocreales</taxon>
        <taxon>Nectriaceae</taxon>
        <taxon>Fusarium</taxon>
        <taxon>Fusarium solani species complex</taxon>
    </lineage>
</organism>
<feature type="compositionally biased region" description="Polar residues" evidence="1">
    <location>
        <begin position="990"/>
        <end position="1007"/>
    </location>
</feature>
<feature type="compositionally biased region" description="Low complexity" evidence="1">
    <location>
        <begin position="358"/>
        <end position="372"/>
    </location>
</feature>
<feature type="compositionally biased region" description="Polar residues" evidence="1">
    <location>
        <begin position="1054"/>
        <end position="1078"/>
    </location>
</feature>
<evidence type="ECO:0000259" key="2">
    <source>
        <dbReference type="PROSITE" id="PS50263"/>
    </source>
</evidence>
<feature type="compositionally biased region" description="Polar residues" evidence="1">
    <location>
        <begin position="909"/>
        <end position="921"/>
    </location>
</feature>
<feature type="compositionally biased region" description="Low complexity" evidence="1">
    <location>
        <begin position="450"/>
        <end position="460"/>
    </location>
</feature>
<evidence type="ECO:0000313" key="3">
    <source>
        <dbReference type="EMBL" id="RSL73396.1"/>
    </source>
</evidence>
<feature type="region of interest" description="Disordered" evidence="1">
    <location>
        <begin position="602"/>
        <end position="847"/>
    </location>
</feature>
<dbReference type="PANTHER" id="PTHR11750:SF26">
    <property type="entry name" value="PROTEIN N-TERMINAL AMIDASE"/>
    <property type="match status" value="1"/>
</dbReference>
<feature type="region of interest" description="Disordered" evidence="1">
    <location>
        <begin position="335"/>
        <end position="432"/>
    </location>
</feature>
<dbReference type="CDD" id="cd07566">
    <property type="entry name" value="ScNTA1_like"/>
    <property type="match status" value="1"/>
</dbReference>
<dbReference type="SUPFAM" id="SSF56317">
    <property type="entry name" value="Carbon-nitrogen hydrolase"/>
    <property type="match status" value="1"/>
</dbReference>
<dbReference type="Proteomes" id="UP000287972">
    <property type="component" value="Unassembled WGS sequence"/>
</dbReference>
<accession>A0A428R773</accession>
<sequence length="1125" mass="122700">MRNRTCMKQGCQDPPGFINLSSRYGVARQGRPSSVAVAGFNRSLGIESPNNMRIGCLQFAPQVGDVNNNLNRADAVLSRANPEDLDLLVLPELAFSGYNFKSLQDITPFLEPSGSGITSLWARTIALKYNCTVTVGYPEKVDVSPKWPTGPEYYNSLIVVNGDGETIANYRKSFLYYTDETWALEGKGFYDGYIPGLGNTSIGICMDINPYKFEAPWHAFEFAFHVLEVESNLVIISMAWMTREEPRLFTRMPNEPDMETLTYWVTRLEPLIRSDNEDEIIVVFCNRSGNEDEAMYAGTSAVIGIHEGEVKVYGLLGRGEKELLVVDTSNSPYAKLVYRPDAGGSGMEAPGKLKRNDNTPSSGSNSKSNDNNQASSSGSTKPSGEEKDTGNSATSPQDSVQTLRRRASSSTRCTLPKEEEKMPQKKRHIPSSITIPSAVPDLVNTTSACSPSSASINIPTPSAPSPTPMAVRPRLIIPESPPILPHQYPLDQPLSAASLKSEKSERSVRSIRPRLIIPESPPILPYQYPADHPMSAASLRSERSVRSLNSNFSDASGTTVRSNPRPPEESTPYPDSANPLSGYPSNAFQSERRLYDGHMTVAGPDDGVTPSFNFDETSPTSPRRFWRPSDTPLRSPLSAAWTPGTAIGRKPEPFPWPEIIKSDTPTLATKAAKETNNRALSPNELKTAITPHSAYSNASSTRTSRTAMSEFSEMSKGIKKSSSKQDESFDRPSSPKSRNASRSRMRDRADSTLEVGEISTAITQHLEGISRRAESMNRLRSRSANRTPMNDRPHASKSRNGSKSRPDSATNNRKEHQMIPVAVSPSIFRNEVQHPPRSSSRTGFHSRSQSFNNINAVLHSANGERSRTPVVADSTQQTKRRTSRGRAPEPKVAPTNAMHGSVFQPAERASSSDSTRNQVLHSRTRTKDRNSRTRKSSSGRHGRTPSQNAMSPEMAAEFERVEAVLSPSCPVHGRSSSNAARHSDYGVPANNLQLPTKLSPTSPSGKSDSAAFAARVERLQLADLGDNIESYYLMGTGISPVPKSAVEKTLQVSTKNETAEASDSGSLAGTLQTLSTPGRSPATPASYFNPSTPKAMVLKTDDSDVDYFPNGHLNGVAQADPVRVS</sequence>
<dbReference type="GO" id="GO:0008418">
    <property type="term" value="F:protein-N-terminal asparagine amidohydrolase activity"/>
    <property type="evidence" value="ECO:0007669"/>
    <property type="project" value="InterPro"/>
</dbReference>
<dbReference type="PROSITE" id="PS50263">
    <property type="entry name" value="CN_HYDROLASE"/>
    <property type="match status" value="1"/>
</dbReference>
<feature type="compositionally biased region" description="Low complexity" evidence="1">
    <location>
        <begin position="693"/>
        <end position="709"/>
    </location>
</feature>
<evidence type="ECO:0000256" key="1">
    <source>
        <dbReference type="SAM" id="MobiDB-lite"/>
    </source>
</evidence>
<dbReference type="Gene3D" id="3.60.110.10">
    <property type="entry name" value="Carbon-nitrogen hydrolase"/>
    <property type="match status" value="1"/>
</dbReference>
<feature type="region of interest" description="Disordered" evidence="1">
    <location>
        <begin position="450"/>
        <end position="514"/>
    </location>
</feature>
<dbReference type="AlphaFoldDB" id="A0A428R773"/>
<name>A0A428R773_9HYPO</name>
<proteinExistence type="predicted"/>
<feature type="region of interest" description="Disordered" evidence="1">
    <location>
        <begin position="860"/>
        <end position="954"/>
    </location>
</feature>
<reference evidence="3 4" key="1">
    <citation type="submission" date="2017-06" db="EMBL/GenBank/DDBJ databases">
        <title>Comparative genomic analysis of Ambrosia Fusariam Clade fungi.</title>
        <authorList>
            <person name="Stajich J.E."/>
            <person name="Carrillo J."/>
            <person name="Kijimoto T."/>
            <person name="Eskalen A."/>
            <person name="O'Donnell K."/>
            <person name="Kasson M."/>
        </authorList>
    </citation>
    <scope>NUCLEOTIDE SEQUENCE [LARGE SCALE GENOMIC DNA]</scope>
    <source>
        <strain evidence="3 4">NRRL62606</strain>
    </source>
</reference>
<feature type="domain" description="CN hydrolase" evidence="2">
    <location>
        <begin position="52"/>
        <end position="330"/>
    </location>
</feature>
<dbReference type="Pfam" id="PF00795">
    <property type="entry name" value="CN_hydrolase"/>
    <property type="match status" value="1"/>
</dbReference>
<feature type="compositionally biased region" description="Polar residues" evidence="1">
    <location>
        <begin position="390"/>
        <end position="413"/>
    </location>
</feature>
<feature type="region of interest" description="Disordered" evidence="1">
    <location>
        <begin position="1054"/>
        <end position="1094"/>
    </location>
</feature>
<feature type="compositionally biased region" description="Polar residues" evidence="1">
    <location>
        <begin position="836"/>
        <end position="847"/>
    </location>
</feature>
<dbReference type="PANTHER" id="PTHR11750">
    <property type="entry name" value="PROTEIN N-TERMINAL AMIDASE"/>
    <property type="match status" value="1"/>
</dbReference>
<comment type="caution">
    <text evidence="3">The sequence shown here is derived from an EMBL/GenBank/DDBJ whole genome shotgun (WGS) entry which is preliminary data.</text>
</comment>
<keyword evidence="4" id="KW-1185">Reference proteome</keyword>
<feature type="compositionally biased region" description="Basic and acidic residues" evidence="1">
    <location>
        <begin position="768"/>
        <end position="777"/>
    </location>
</feature>
<dbReference type="InterPro" id="IPR003010">
    <property type="entry name" value="C-N_Hydrolase"/>
</dbReference>
<feature type="compositionally biased region" description="Polar residues" evidence="1">
    <location>
        <begin position="610"/>
        <end position="621"/>
    </location>
</feature>
<feature type="region of interest" description="Disordered" evidence="1">
    <location>
        <begin position="969"/>
        <end position="1009"/>
    </location>
</feature>
<dbReference type="GO" id="GO:0070773">
    <property type="term" value="F:protein-N-terminal glutamine amidohydrolase activity"/>
    <property type="evidence" value="ECO:0007669"/>
    <property type="project" value="InterPro"/>
</dbReference>
<feature type="compositionally biased region" description="Polar residues" evidence="1">
    <location>
        <begin position="546"/>
        <end position="562"/>
    </location>
</feature>
<evidence type="ECO:0000313" key="4">
    <source>
        <dbReference type="Proteomes" id="UP000287972"/>
    </source>
</evidence>
<dbReference type="InterPro" id="IPR036526">
    <property type="entry name" value="C-N_Hydrolase_sf"/>
</dbReference>
<dbReference type="GO" id="GO:0030163">
    <property type="term" value="P:protein catabolic process"/>
    <property type="evidence" value="ECO:0007669"/>
    <property type="project" value="TreeGrafter"/>
</dbReference>
<gene>
    <name evidence="3" type="ORF">CEP51_011772</name>
</gene>
<protein>
    <recommendedName>
        <fullName evidence="2">CN hydrolase domain-containing protein</fullName>
    </recommendedName>
</protein>
<feature type="compositionally biased region" description="Basic residues" evidence="1">
    <location>
        <begin position="932"/>
        <end position="943"/>
    </location>
</feature>
<dbReference type="EMBL" id="NKCL01000413">
    <property type="protein sequence ID" value="RSL73396.1"/>
    <property type="molecule type" value="Genomic_DNA"/>
</dbReference>